<dbReference type="EMBL" id="CBTY010000009">
    <property type="protein sequence ID" value="CDI05944.1"/>
    <property type="molecule type" value="Genomic_DNA"/>
</dbReference>
<evidence type="ECO:0000313" key="3">
    <source>
        <dbReference type="Proteomes" id="UP000018159"/>
    </source>
</evidence>
<sequence>MIVMQKAYLLLSCEMGTEESVISALKSIDGIKAAIVTYGAYDIVAEIQTNTQREMDDVISFKIRQLKHVRSSVTLHATD</sequence>
<evidence type="ECO:0000313" key="2">
    <source>
        <dbReference type="EMBL" id="CDI05944.1"/>
    </source>
</evidence>
<dbReference type="Pfam" id="PF01037">
    <property type="entry name" value="AsnC_trans_reg"/>
    <property type="match status" value="1"/>
</dbReference>
<dbReference type="Gene3D" id="3.30.70.920">
    <property type="match status" value="1"/>
</dbReference>
<dbReference type="InterPro" id="IPR011008">
    <property type="entry name" value="Dimeric_a/b-barrel"/>
</dbReference>
<proteinExistence type="predicted"/>
<accession>V6ATN6</accession>
<dbReference type="AlphaFoldDB" id="V6ATN6"/>
<reference evidence="2 3" key="1">
    <citation type="journal article" date="2013" name="PLoS ONE">
        <title>Enrichment and Genome Sequence of the Group I.1a Ammonia-Oxidizing Archaeon ?Ca. Nitrosotenuis uzonensis? Representing a Clade Globally.</title>
        <authorList>
            <person name="Lebedeva E.V."/>
            <person name="Hatzenpichler R."/>
            <person name="Pelletier E."/>
            <person name="Schuster N."/>
            <person name="Hauzmayer S."/>
            <person name="Bulaev A."/>
            <person name="Grigor'eva N.V."/>
            <person name="Galushko A."/>
            <person name="Schmid M."/>
            <person name="Palatinszky M."/>
            <person name="Le Paslier D."/>
            <person name="Daims H."/>
            <person name="Wagner M."/>
        </authorList>
    </citation>
    <scope>NUCLEOTIDE SEQUENCE [LARGE SCALE GENOMIC DNA]</scope>
    <source>
        <strain evidence="2 3">N4</strain>
    </source>
</reference>
<organism evidence="2 3">
    <name type="scientific">Candidatus Nitrosotenuis uzonensis</name>
    <dbReference type="NCBI Taxonomy" id="1407055"/>
    <lineage>
        <taxon>Archaea</taxon>
        <taxon>Nitrososphaerota</taxon>
        <taxon>Candidatus Nitrosotenuis</taxon>
    </lineage>
</organism>
<protein>
    <submittedName>
        <fullName evidence="2">Transcriptional regulator, AsnC family</fullName>
    </submittedName>
</protein>
<dbReference type="SUPFAM" id="SSF54909">
    <property type="entry name" value="Dimeric alpha+beta barrel"/>
    <property type="match status" value="1"/>
</dbReference>
<gene>
    <name evidence="2" type="ORF">NITUZ_40110</name>
</gene>
<dbReference type="InterPro" id="IPR019887">
    <property type="entry name" value="Tscrpt_reg_AsnC/Lrp_C"/>
</dbReference>
<feature type="domain" description="Transcription regulator AsnC/Lrp ligand binding" evidence="1">
    <location>
        <begin position="17"/>
        <end position="74"/>
    </location>
</feature>
<keyword evidence="3" id="KW-1185">Reference proteome</keyword>
<dbReference type="Proteomes" id="UP000018159">
    <property type="component" value="Unassembled WGS sequence"/>
</dbReference>
<evidence type="ECO:0000259" key="1">
    <source>
        <dbReference type="Pfam" id="PF01037"/>
    </source>
</evidence>
<dbReference type="STRING" id="1407055.NITUZ_40110"/>
<comment type="caution">
    <text evidence="2">The sequence shown here is derived from an EMBL/GenBank/DDBJ whole genome shotgun (WGS) entry which is preliminary data.</text>
</comment>
<name>V6ATN6_9ARCH</name>